<accession>A0A1E7FL07</accession>
<gene>
    <name evidence="1" type="ORF">FRACYDRAFT_237142</name>
</gene>
<dbReference type="InParanoid" id="A0A1E7FL07"/>
<proteinExistence type="predicted"/>
<dbReference type="OrthoDB" id="55620at2759"/>
<dbReference type="EMBL" id="KV784356">
    <property type="protein sequence ID" value="OEU18860.1"/>
    <property type="molecule type" value="Genomic_DNA"/>
</dbReference>
<organism evidence="1 2">
    <name type="scientific">Fragilariopsis cylindrus CCMP1102</name>
    <dbReference type="NCBI Taxonomy" id="635003"/>
    <lineage>
        <taxon>Eukaryota</taxon>
        <taxon>Sar</taxon>
        <taxon>Stramenopiles</taxon>
        <taxon>Ochrophyta</taxon>
        <taxon>Bacillariophyta</taxon>
        <taxon>Bacillariophyceae</taxon>
        <taxon>Bacillariophycidae</taxon>
        <taxon>Bacillariales</taxon>
        <taxon>Bacillariaceae</taxon>
        <taxon>Fragilariopsis</taxon>
    </lineage>
</organism>
<reference evidence="1 2" key="1">
    <citation type="submission" date="2016-09" db="EMBL/GenBank/DDBJ databases">
        <title>Extensive genetic diversity and differential bi-allelic expression allows diatom success in the polar Southern Ocean.</title>
        <authorList>
            <consortium name="DOE Joint Genome Institute"/>
            <person name="Mock T."/>
            <person name="Otillar R.P."/>
            <person name="Strauss J."/>
            <person name="Dupont C."/>
            <person name="Frickenhaus S."/>
            <person name="Maumus F."/>
            <person name="Mcmullan M."/>
            <person name="Sanges R."/>
            <person name="Schmutz J."/>
            <person name="Toseland A."/>
            <person name="Valas R."/>
            <person name="Veluchamy A."/>
            <person name="Ward B.J."/>
            <person name="Allen A."/>
            <person name="Barry K."/>
            <person name="Falciatore A."/>
            <person name="Ferrante M."/>
            <person name="Fortunato A.E."/>
            <person name="Gloeckner G."/>
            <person name="Gruber A."/>
            <person name="Hipkin R."/>
            <person name="Janech M."/>
            <person name="Kroth P."/>
            <person name="Leese F."/>
            <person name="Lindquist E."/>
            <person name="Lyon B.R."/>
            <person name="Martin J."/>
            <person name="Mayer C."/>
            <person name="Parker M."/>
            <person name="Quesneville H."/>
            <person name="Raymond J."/>
            <person name="Uhlig C."/>
            <person name="Valentin K.U."/>
            <person name="Worden A.Z."/>
            <person name="Armbrust E.V."/>
            <person name="Bowler C."/>
            <person name="Green B."/>
            <person name="Moulton V."/>
            <person name="Van Oosterhout C."/>
            <person name="Grigoriev I."/>
        </authorList>
    </citation>
    <scope>NUCLEOTIDE SEQUENCE [LARGE SCALE GENOMIC DNA]</scope>
    <source>
        <strain evidence="1 2">CCMP1102</strain>
    </source>
</reference>
<name>A0A1E7FL07_9STRA</name>
<dbReference type="Proteomes" id="UP000095751">
    <property type="component" value="Unassembled WGS sequence"/>
</dbReference>
<dbReference type="AlphaFoldDB" id="A0A1E7FL07"/>
<protein>
    <submittedName>
        <fullName evidence="1">Uncharacterized protein</fullName>
    </submittedName>
</protein>
<evidence type="ECO:0000313" key="1">
    <source>
        <dbReference type="EMBL" id="OEU18860.1"/>
    </source>
</evidence>
<keyword evidence="2" id="KW-1185">Reference proteome</keyword>
<sequence>MINYPSSSNMTLSSPSFPSDSRIATAAFDSPALLKSYRPSPTLSLPSSLFPSGATATATIDPLEILKKEPSSTALSLCSRLFPSGTTVARRTSVRLLPMVSIHQERNRMIMEQVDEFGQCLLDNTHDSVHGHPHSHNTKSSLCFRGLEWGMEFESLRKKSFRYGTLEEVFIEQEAHHLGDYYDDEAIAYAYYSVSSECQYRAERVAIQDKKEIEDYIMYVDYEAI</sequence>
<dbReference type="KEGG" id="fcy:FRACYDRAFT_237142"/>
<evidence type="ECO:0000313" key="2">
    <source>
        <dbReference type="Proteomes" id="UP000095751"/>
    </source>
</evidence>